<sequence>MQAPQQTDVIQDTDDVTVLANRPGTWILAFTPLDSVEPPIHLKVFTPGASKPHPLDRSSAAAAPFEPTHTPAKPPAPEDSLGKTPSLPVAPEHGMNTAPPLSPAPESSSSAKSPPSPAHDNVSDAASPPVYVRCTPKKGRRHIWDGNAAYTGGGFAQDPRNGGPGGRAYSSYSEGSAGLHSSDAPGSPDATTGALSSPPLPAPFKPMASSSARMLKADPMQNPFDTHDAGSAPAGAPPRANVLSASSPPHPPNARKVRKRLSEPLASQAASKRARGLVSSPCVGPERLRDRVLESTPPEDGRRPKGFVRAA</sequence>
<reference evidence="1" key="1">
    <citation type="submission" date="2021-03" db="EMBL/GenBank/DDBJ databases">
        <authorList>
            <consortium name="DOE Joint Genome Institute"/>
            <person name="Ahrendt S."/>
            <person name="Looney B.P."/>
            <person name="Miyauchi S."/>
            <person name="Morin E."/>
            <person name="Drula E."/>
            <person name="Courty P.E."/>
            <person name="Chicoki N."/>
            <person name="Fauchery L."/>
            <person name="Kohler A."/>
            <person name="Kuo A."/>
            <person name="Labutti K."/>
            <person name="Pangilinan J."/>
            <person name="Lipzen A."/>
            <person name="Riley R."/>
            <person name="Andreopoulos W."/>
            <person name="He G."/>
            <person name="Johnson J."/>
            <person name="Barry K.W."/>
            <person name="Grigoriev I.V."/>
            <person name="Nagy L."/>
            <person name="Hibbett D."/>
            <person name="Henrissat B."/>
            <person name="Matheny P.B."/>
            <person name="Labbe J."/>
            <person name="Martin F."/>
        </authorList>
    </citation>
    <scope>NUCLEOTIDE SEQUENCE</scope>
    <source>
        <strain evidence="1">HHB10654</strain>
    </source>
</reference>
<name>A0ACB8SQM4_9AGAM</name>
<dbReference type="Proteomes" id="UP000814140">
    <property type="component" value="Unassembled WGS sequence"/>
</dbReference>
<reference evidence="1" key="2">
    <citation type="journal article" date="2022" name="New Phytol.">
        <title>Evolutionary transition to the ectomycorrhizal habit in the genomes of a hyperdiverse lineage of mushroom-forming fungi.</title>
        <authorList>
            <person name="Looney B."/>
            <person name="Miyauchi S."/>
            <person name="Morin E."/>
            <person name="Drula E."/>
            <person name="Courty P.E."/>
            <person name="Kohler A."/>
            <person name="Kuo A."/>
            <person name="LaButti K."/>
            <person name="Pangilinan J."/>
            <person name="Lipzen A."/>
            <person name="Riley R."/>
            <person name="Andreopoulos W."/>
            <person name="He G."/>
            <person name="Johnson J."/>
            <person name="Nolan M."/>
            <person name="Tritt A."/>
            <person name="Barry K.W."/>
            <person name="Grigoriev I.V."/>
            <person name="Nagy L.G."/>
            <person name="Hibbett D."/>
            <person name="Henrissat B."/>
            <person name="Matheny P.B."/>
            <person name="Labbe J."/>
            <person name="Martin F.M."/>
        </authorList>
    </citation>
    <scope>NUCLEOTIDE SEQUENCE</scope>
    <source>
        <strain evidence="1">HHB10654</strain>
    </source>
</reference>
<organism evidence="1 2">
    <name type="scientific">Artomyces pyxidatus</name>
    <dbReference type="NCBI Taxonomy" id="48021"/>
    <lineage>
        <taxon>Eukaryota</taxon>
        <taxon>Fungi</taxon>
        <taxon>Dikarya</taxon>
        <taxon>Basidiomycota</taxon>
        <taxon>Agaricomycotina</taxon>
        <taxon>Agaricomycetes</taxon>
        <taxon>Russulales</taxon>
        <taxon>Auriscalpiaceae</taxon>
        <taxon>Artomyces</taxon>
    </lineage>
</organism>
<proteinExistence type="predicted"/>
<dbReference type="EMBL" id="MU277234">
    <property type="protein sequence ID" value="KAI0058497.1"/>
    <property type="molecule type" value="Genomic_DNA"/>
</dbReference>
<evidence type="ECO:0000313" key="1">
    <source>
        <dbReference type="EMBL" id="KAI0058497.1"/>
    </source>
</evidence>
<protein>
    <submittedName>
        <fullName evidence="1">Uncharacterized protein</fullName>
    </submittedName>
</protein>
<gene>
    <name evidence="1" type="ORF">BV25DRAFT_1919204</name>
</gene>
<accession>A0ACB8SQM4</accession>
<evidence type="ECO:0000313" key="2">
    <source>
        <dbReference type="Proteomes" id="UP000814140"/>
    </source>
</evidence>
<keyword evidence="2" id="KW-1185">Reference proteome</keyword>
<comment type="caution">
    <text evidence="1">The sequence shown here is derived from an EMBL/GenBank/DDBJ whole genome shotgun (WGS) entry which is preliminary data.</text>
</comment>